<feature type="non-terminal residue" evidence="3">
    <location>
        <position position="1"/>
    </location>
</feature>
<organism evidence="3 4">
    <name type="scientific">Kouleothrix aurantiaca</name>
    <dbReference type="NCBI Taxonomy" id="186479"/>
    <lineage>
        <taxon>Bacteria</taxon>
        <taxon>Bacillati</taxon>
        <taxon>Chloroflexota</taxon>
        <taxon>Chloroflexia</taxon>
        <taxon>Chloroflexales</taxon>
        <taxon>Roseiflexineae</taxon>
        <taxon>Roseiflexaceae</taxon>
        <taxon>Kouleothrix</taxon>
    </lineage>
</organism>
<dbReference type="PANTHER" id="PTHR30486:SF6">
    <property type="entry name" value="TYPE IV PILUS RETRACTATION ATPASE PILT"/>
    <property type="match status" value="1"/>
</dbReference>
<dbReference type="Pfam" id="PF00437">
    <property type="entry name" value="T2SSE"/>
    <property type="match status" value="1"/>
</dbReference>
<evidence type="ECO:0000256" key="1">
    <source>
        <dbReference type="ARBA" id="ARBA00006611"/>
    </source>
</evidence>
<proteinExistence type="inferred from homology"/>
<dbReference type="GO" id="GO:0016887">
    <property type="term" value="F:ATP hydrolysis activity"/>
    <property type="evidence" value="ECO:0007669"/>
    <property type="project" value="InterPro"/>
</dbReference>
<evidence type="ECO:0000259" key="2">
    <source>
        <dbReference type="Pfam" id="PF00437"/>
    </source>
</evidence>
<dbReference type="PANTHER" id="PTHR30486">
    <property type="entry name" value="TWITCHING MOTILITY PROTEIN PILT"/>
    <property type="match status" value="1"/>
</dbReference>
<evidence type="ECO:0000313" key="3">
    <source>
        <dbReference type="EMBL" id="KPV50978.1"/>
    </source>
</evidence>
<accession>A0A0P9CZ97</accession>
<dbReference type="InterPro" id="IPR050921">
    <property type="entry name" value="T4SS_GSP_E_ATPase"/>
</dbReference>
<evidence type="ECO:0000313" key="4">
    <source>
        <dbReference type="Proteomes" id="UP000050509"/>
    </source>
</evidence>
<protein>
    <submittedName>
        <fullName evidence="3">Secretion system protein E</fullName>
    </submittedName>
</protein>
<dbReference type="AlphaFoldDB" id="A0A0P9CZ97"/>
<dbReference type="SUPFAM" id="SSF52540">
    <property type="entry name" value="P-loop containing nucleoside triphosphate hydrolases"/>
    <property type="match status" value="1"/>
</dbReference>
<reference evidence="3 4" key="1">
    <citation type="submission" date="2015-09" db="EMBL/GenBank/DDBJ databases">
        <title>Draft genome sequence of Kouleothrix aurantiaca JCM 19913.</title>
        <authorList>
            <person name="Hemp J."/>
        </authorList>
    </citation>
    <scope>NUCLEOTIDE SEQUENCE [LARGE SCALE GENOMIC DNA]</scope>
    <source>
        <strain evidence="3 4">COM-B</strain>
    </source>
</reference>
<dbReference type="Gene3D" id="3.40.50.300">
    <property type="entry name" value="P-loop containing nucleotide triphosphate hydrolases"/>
    <property type="match status" value="1"/>
</dbReference>
<comment type="caution">
    <text evidence="3">The sequence shown here is derived from an EMBL/GenBank/DDBJ whole genome shotgun (WGS) entry which is preliminary data.</text>
</comment>
<comment type="similarity">
    <text evidence="1">Belongs to the GSP E family.</text>
</comment>
<dbReference type="InterPro" id="IPR001482">
    <property type="entry name" value="T2SS/T4SS_dom"/>
</dbReference>
<sequence length="437" mass="48384">GSGKTGLLEALANTIPGEPHVITIEDHTLEIGIRRAANWTRELVDASRDRKVFGSVAYQALRQTPDVVIPGETRAQEAGAILSVVMSDHAVMTTIHAKTPQEAVERFVTCATMPDSYMYEGRYEDALRDACSGFDVVIKVDFWEAVGRRLVTEIALIDGTARDGDRLRPNMISLAKVDVRPDGEIAWQMKARAVGGRLEWVEGSDRTPQQLRDKLLRARAQTAVRSTVGTTLDNAQDAIARAERMLASGEADRAMNTLRNAWQQRRDERLMLAAQKALAQAPTLFTSLIRESELLRTRLEQLVEQRSWIEARQAYEQLASDVARAAAAMPTGGWARLLQRVKTGLEREQQARQARTDAEAALAIGQARNALELLQPFNAAEMELSRPTLLTLLRVREQAMGMMVQRGEGAQAALDTLKSQRVALEQALIAEQQRGSQ</sequence>
<dbReference type="Proteomes" id="UP000050509">
    <property type="component" value="Unassembled WGS sequence"/>
</dbReference>
<keyword evidence="4" id="KW-1185">Reference proteome</keyword>
<feature type="domain" description="Bacterial type II secretion system protein E" evidence="2">
    <location>
        <begin position="1"/>
        <end position="114"/>
    </location>
</feature>
<gene>
    <name evidence="3" type="ORF">SE17_23845</name>
</gene>
<name>A0A0P9CZ97_9CHLR</name>
<dbReference type="EMBL" id="LJCR01001129">
    <property type="protein sequence ID" value="KPV50978.1"/>
    <property type="molecule type" value="Genomic_DNA"/>
</dbReference>
<dbReference type="InterPro" id="IPR027417">
    <property type="entry name" value="P-loop_NTPase"/>
</dbReference>